<dbReference type="OrthoDB" id="20865at2759"/>
<sequence>MDVMDDTMRDQMDTLQTLYRQSQALSDCKTDLLAKRDMLDKKQHLYEEVVAERQRLNKEKRTLLDMLNKIQQDMDSITDIESNLHREQQDLLRQVETLQNDTYEPLHDNVNALRIKQGLPKLPSFQQELEAHMAHMLEQRRQTWQQEQSPSSSSSSRRRR</sequence>
<dbReference type="OMA" id="INMANRI"/>
<gene>
    <name evidence="3" type="ORF">BCR43DRAFT_196784</name>
</gene>
<evidence type="ECO:0000313" key="3">
    <source>
        <dbReference type="EMBL" id="ORY98536.1"/>
    </source>
</evidence>
<evidence type="ECO:0000256" key="1">
    <source>
        <dbReference type="SAM" id="Coils"/>
    </source>
</evidence>
<comment type="caution">
    <text evidence="3">The sequence shown here is derived from an EMBL/GenBank/DDBJ whole genome shotgun (WGS) entry which is preliminary data.</text>
</comment>
<name>A0A1X2HIW3_SYNRA</name>
<dbReference type="InterPro" id="IPR018482">
    <property type="entry name" value="Znf-C4H2"/>
</dbReference>
<dbReference type="Pfam" id="PF10146">
    <property type="entry name" value="zf-C4H2"/>
    <property type="match status" value="1"/>
</dbReference>
<feature type="region of interest" description="Disordered" evidence="2">
    <location>
        <begin position="137"/>
        <end position="160"/>
    </location>
</feature>
<dbReference type="EMBL" id="MCGN01000003">
    <property type="protein sequence ID" value="ORY98536.1"/>
    <property type="molecule type" value="Genomic_DNA"/>
</dbReference>
<keyword evidence="4" id="KW-1185">Reference proteome</keyword>
<protein>
    <submittedName>
        <fullName evidence="3">Uncharacterized protein</fullName>
    </submittedName>
</protein>
<accession>A0A1X2HIW3</accession>
<dbReference type="Proteomes" id="UP000242180">
    <property type="component" value="Unassembled WGS sequence"/>
</dbReference>
<dbReference type="InParanoid" id="A0A1X2HIW3"/>
<feature type="coiled-coil region" evidence="1">
    <location>
        <begin position="39"/>
        <end position="101"/>
    </location>
</feature>
<dbReference type="PANTHER" id="PTHR31058">
    <property type="entry name" value="ZINC FINGER C4H2 DOMAIN-CONTAINING PROTEIN"/>
    <property type="match status" value="1"/>
</dbReference>
<proteinExistence type="predicted"/>
<organism evidence="3 4">
    <name type="scientific">Syncephalastrum racemosum</name>
    <name type="common">Filamentous fungus</name>
    <dbReference type="NCBI Taxonomy" id="13706"/>
    <lineage>
        <taxon>Eukaryota</taxon>
        <taxon>Fungi</taxon>
        <taxon>Fungi incertae sedis</taxon>
        <taxon>Mucoromycota</taxon>
        <taxon>Mucoromycotina</taxon>
        <taxon>Mucoromycetes</taxon>
        <taxon>Mucorales</taxon>
        <taxon>Syncephalastraceae</taxon>
        <taxon>Syncephalastrum</taxon>
    </lineage>
</organism>
<reference evidence="3 4" key="1">
    <citation type="submission" date="2016-07" db="EMBL/GenBank/DDBJ databases">
        <title>Pervasive Adenine N6-methylation of Active Genes in Fungi.</title>
        <authorList>
            <consortium name="DOE Joint Genome Institute"/>
            <person name="Mondo S.J."/>
            <person name="Dannebaum R.O."/>
            <person name="Kuo R.C."/>
            <person name="Labutti K."/>
            <person name="Haridas S."/>
            <person name="Kuo A."/>
            <person name="Salamov A."/>
            <person name="Ahrendt S.R."/>
            <person name="Lipzen A."/>
            <person name="Sullivan W."/>
            <person name="Andreopoulos W.B."/>
            <person name="Clum A."/>
            <person name="Lindquist E."/>
            <person name="Daum C."/>
            <person name="Ramamoorthy G.K."/>
            <person name="Gryganskyi A."/>
            <person name="Culley D."/>
            <person name="Magnuson J.K."/>
            <person name="James T.Y."/>
            <person name="O'Malley M.A."/>
            <person name="Stajich J.E."/>
            <person name="Spatafora J.W."/>
            <person name="Visel A."/>
            <person name="Grigoriev I.V."/>
        </authorList>
    </citation>
    <scope>NUCLEOTIDE SEQUENCE [LARGE SCALE GENOMIC DNA]</scope>
    <source>
        <strain evidence="3 4">NRRL 2496</strain>
    </source>
</reference>
<dbReference type="AlphaFoldDB" id="A0A1X2HIW3"/>
<keyword evidence="1" id="KW-0175">Coiled coil</keyword>
<dbReference type="PANTHER" id="PTHR31058:SF2">
    <property type="entry name" value="ZINC FINGER C4H2 DOMAIN-CONTAINING PROTEIN"/>
    <property type="match status" value="1"/>
</dbReference>
<evidence type="ECO:0000256" key="2">
    <source>
        <dbReference type="SAM" id="MobiDB-lite"/>
    </source>
</evidence>
<evidence type="ECO:0000313" key="4">
    <source>
        <dbReference type="Proteomes" id="UP000242180"/>
    </source>
</evidence>
<feature type="compositionally biased region" description="Low complexity" evidence="2">
    <location>
        <begin position="149"/>
        <end position="160"/>
    </location>
</feature>
<dbReference type="GO" id="GO:0005634">
    <property type="term" value="C:nucleus"/>
    <property type="evidence" value="ECO:0007669"/>
    <property type="project" value="TreeGrafter"/>
</dbReference>